<keyword evidence="2" id="KW-1003">Cell membrane</keyword>
<feature type="domain" description="Chitin synthase 4-like" evidence="9">
    <location>
        <begin position="350"/>
        <end position="428"/>
    </location>
</feature>
<keyword evidence="8" id="KW-1133">Transmembrane helix</keyword>
<dbReference type="EC" id="2.4.1.16" evidence="10"/>
<dbReference type="InterPro" id="IPR054295">
    <property type="entry name" value="CHS4-like_dom"/>
</dbReference>
<dbReference type="PANTHER" id="PTHR22914">
    <property type="entry name" value="CHITIN SYNTHASE"/>
    <property type="match status" value="1"/>
</dbReference>
<organism evidence="10 11">
    <name type="scientific">Basidiobolus ranarum</name>
    <dbReference type="NCBI Taxonomy" id="34480"/>
    <lineage>
        <taxon>Eukaryota</taxon>
        <taxon>Fungi</taxon>
        <taxon>Fungi incertae sedis</taxon>
        <taxon>Zoopagomycota</taxon>
        <taxon>Entomophthoromycotina</taxon>
        <taxon>Basidiobolomycetes</taxon>
        <taxon>Basidiobolales</taxon>
        <taxon>Basidiobolaceae</taxon>
        <taxon>Basidiobolus</taxon>
    </lineage>
</organism>
<protein>
    <submittedName>
        <fullName evidence="10">Chitin synthase, class 3</fullName>
        <ecNumber evidence="10">2.4.1.16</ecNumber>
    </submittedName>
</protein>
<evidence type="ECO:0000256" key="7">
    <source>
        <dbReference type="SAM" id="MobiDB-lite"/>
    </source>
</evidence>
<evidence type="ECO:0000256" key="3">
    <source>
        <dbReference type="ARBA" id="ARBA00022679"/>
    </source>
</evidence>
<keyword evidence="4 8" id="KW-0812">Transmembrane</keyword>
<name>A0ABR2WKL2_9FUNG</name>
<keyword evidence="10" id="KW-0328">Glycosyltransferase</keyword>
<evidence type="ECO:0000256" key="8">
    <source>
        <dbReference type="SAM" id="Phobius"/>
    </source>
</evidence>
<feature type="transmembrane region" description="Helical" evidence="8">
    <location>
        <begin position="782"/>
        <end position="804"/>
    </location>
</feature>
<comment type="caution">
    <text evidence="10">The sequence shown here is derived from an EMBL/GenBank/DDBJ whole genome shotgun (WGS) entry which is preliminary data.</text>
</comment>
<evidence type="ECO:0000256" key="2">
    <source>
        <dbReference type="ARBA" id="ARBA00022475"/>
    </source>
</evidence>
<proteinExistence type="predicted"/>
<gene>
    <name evidence="10" type="primary">CHS3_2</name>
    <name evidence="10" type="ORF">K7432_012551</name>
</gene>
<evidence type="ECO:0000256" key="5">
    <source>
        <dbReference type="ARBA" id="ARBA00023136"/>
    </source>
</evidence>
<feature type="compositionally biased region" description="Basic and acidic residues" evidence="7">
    <location>
        <begin position="30"/>
        <end position="40"/>
    </location>
</feature>
<evidence type="ECO:0000256" key="1">
    <source>
        <dbReference type="ARBA" id="ARBA00004651"/>
    </source>
</evidence>
<feature type="compositionally biased region" description="Basic residues" evidence="7">
    <location>
        <begin position="536"/>
        <end position="545"/>
    </location>
</feature>
<dbReference type="Pfam" id="PF22997">
    <property type="entry name" value="CHS4"/>
    <property type="match status" value="1"/>
</dbReference>
<keyword evidence="6" id="KW-0325">Glycoprotein</keyword>
<evidence type="ECO:0000256" key="4">
    <source>
        <dbReference type="ARBA" id="ARBA00022692"/>
    </source>
</evidence>
<dbReference type="InterPro" id="IPR004835">
    <property type="entry name" value="Chitin_synth"/>
</dbReference>
<accession>A0ABR2WKL2</accession>
<feature type="region of interest" description="Disordered" evidence="7">
    <location>
        <begin position="526"/>
        <end position="594"/>
    </location>
</feature>
<sequence length="852" mass="95865">MTLPLKERSTVNTDIEEEIEPESTAPTLDKNPKPIGTEEREFPTPYIQNRLSLENENISHQRLSILYGSQITSKIGQRASFVRLDREKIDKKHRQFHTHSIAKGLEQKENTLEQSNPSRKMRRGVSVLGRSDSIRREVSISPEKKHSWKRNLPKPWVCCSRTLTCCILGCCLKKCGMKSPDIQQAWREKVTLCVIIVFIILSVAFLTFGFNELICGFPPVQYHVSEIGGSKGIIDGKVYNLDGFQHPAIPEGSFVSHSPLSSMESMNGKDLSFLFQQEKGSCKEIIQAKSVFSPSPSRKTNSLFPCIPIENNAFNGTILVNPTANPSGRGCHQTTQYLTNCLAQAFIGEVFYYWSDIQMTNSSLVVYDGNVLDLDRLRWISPLDFNLPADMLELISTNPQMGGKDITFFLNRNPKLGRCLLDTIKVGVVDSKTIGCILADILLILSLMAIVAIVLIRFLLAVYFGWVVSWRMGAVANESFEQRRKREKELEMWADTNDIRISSGKKEAMRKKSLFRSIPQVSRYTVPLPGAEPGRKPKTKRKNHIKQNNNENLVSYHLSSDAVEPNQPEQEEMHHTSASSTLGPNPISVKKSDQDEPEYPLINFDPLHCILLVTCYSEGKEGLRTTLESLATTHYPVSHKLILVIADGQITGAGNEMSTPDICLTMLGDEIVPFPDVQAYSYVAIADGQKRHNTAKIYAGFYKYEHGASKGIKVPMIVIIKWGTPEESNSSKPGNRGKRDSQIMLMSFFQKVMFDERMSPFEYELFNMVWKTCGISPDKYELLMMVGIFIGFAFILLCFIDNLLQVDADTKVHKDSLTHMAACMAREDLVMGCCGETKIANKNDSWVTMMQG</sequence>
<feature type="transmembrane region" description="Helical" evidence="8">
    <location>
        <begin position="190"/>
        <end position="210"/>
    </location>
</feature>
<dbReference type="GO" id="GO:0004100">
    <property type="term" value="F:chitin synthase activity"/>
    <property type="evidence" value="ECO:0007669"/>
    <property type="project" value="UniProtKB-EC"/>
</dbReference>
<dbReference type="EMBL" id="JASJQH010001106">
    <property type="protein sequence ID" value="KAK9762060.1"/>
    <property type="molecule type" value="Genomic_DNA"/>
</dbReference>
<comment type="subcellular location">
    <subcellularLocation>
        <location evidence="1">Cell membrane</location>
        <topology evidence="1">Multi-pass membrane protein</topology>
    </subcellularLocation>
</comment>
<feature type="transmembrane region" description="Helical" evidence="8">
    <location>
        <begin position="441"/>
        <end position="464"/>
    </location>
</feature>
<evidence type="ECO:0000313" key="11">
    <source>
        <dbReference type="Proteomes" id="UP001479436"/>
    </source>
</evidence>
<evidence type="ECO:0000313" key="10">
    <source>
        <dbReference type="EMBL" id="KAK9762060.1"/>
    </source>
</evidence>
<evidence type="ECO:0000256" key="6">
    <source>
        <dbReference type="ARBA" id="ARBA00023180"/>
    </source>
</evidence>
<dbReference type="Pfam" id="PF03142">
    <property type="entry name" value="Chitin_synth_2"/>
    <property type="match status" value="2"/>
</dbReference>
<keyword evidence="11" id="KW-1185">Reference proteome</keyword>
<dbReference type="Proteomes" id="UP001479436">
    <property type="component" value="Unassembled WGS sequence"/>
</dbReference>
<feature type="region of interest" description="Disordered" evidence="7">
    <location>
        <begin position="1"/>
        <end position="40"/>
    </location>
</feature>
<keyword evidence="3 10" id="KW-0808">Transferase</keyword>
<evidence type="ECO:0000259" key="9">
    <source>
        <dbReference type="Pfam" id="PF22997"/>
    </source>
</evidence>
<dbReference type="PANTHER" id="PTHR22914:SF16">
    <property type="entry name" value="CHITIN SYNTHASE 3"/>
    <property type="match status" value="1"/>
</dbReference>
<keyword evidence="5 8" id="KW-0472">Membrane</keyword>
<reference evidence="10 11" key="1">
    <citation type="submission" date="2023-04" db="EMBL/GenBank/DDBJ databases">
        <title>Genome of Basidiobolus ranarum AG-B5.</title>
        <authorList>
            <person name="Stajich J.E."/>
            <person name="Carter-House D."/>
            <person name="Gryganskyi A."/>
        </authorList>
    </citation>
    <scope>NUCLEOTIDE SEQUENCE [LARGE SCALE GENOMIC DNA]</scope>
    <source>
        <strain evidence="10 11">AG-B5</strain>
    </source>
</reference>